<protein>
    <submittedName>
        <fullName evidence="1">Uncharacterized protein</fullName>
    </submittedName>
</protein>
<evidence type="ECO:0000313" key="1">
    <source>
        <dbReference type="EMBL" id="CUN53374.1"/>
    </source>
</evidence>
<accession>A0A173XNS5</accession>
<reference evidence="1 2" key="1">
    <citation type="submission" date="2015-09" db="EMBL/GenBank/DDBJ databases">
        <authorList>
            <consortium name="Pathogen Informatics"/>
        </authorList>
    </citation>
    <scope>NUCLEOTIDE SEQUENCE [LARGE SCALE GENOMIC DNA]</scope>
    <source>
        <strain evidence="1 2">2789STDY5608828</strain>
    </source>
</reference>
<keyword evidence="2" id="KW-1185">Reference proteome</keyword>
<gene>
    <name evidence="1" type="ORF">ERS852385_00703</name>
</gene>
<dbReference type="STRING" id="187979.ERS852385_00703"/>
<name>A0A173XNS5_9FIRM</name>
<organism evidence="1 2">
    <name type="scientific">Mitsuokella jalaludinii</name>
    <dbReference type="NCBI Taxonomy" id="187979"/>
    <lineage>
        <taxon>Bacteria</taxon>
        <taxon>Bacillati</taxon>
        <taxon>Bacillota</taxon>
        <taxon>Negativicutes</taxon>
        <taxon>Selenomonadales</taxon>
        <taxon>Selenomonadaceae</taxon>
        <taxon>Mitsuokella</taxon>
    </lineage>
</organism>
<dbReference type="AlphaFoldDB" id="A0A173XNS5"/>
<proteinExistence type="predicted"/>
<sequence length="41" mass="4561">MTGPDHPDYNDNGQPFNYSITTHESEHFALETVLVDGPVSK</sequence>
<dbReference type="EMBL" id="CYYU01000002">
    <property type="protein sequence ID" value="CUN53374.1"/>
    <property type="molecule type" value="Genomic_DNA"/>
</dbReference>
<evidence type="ECO:0000313" key="2">
    <source>
        <dbReference type="Proteomes" id="UP000095546"/>
    </source>
</evidence>
<dbReference type="Proteomes" id="UP000095546">
    <property type="component" value="Unassembled WGS sequence"/>
</dbReference>